<dbReference type="CDD" id="cd00082">
    <property type="entry name" value="HisKA"/>
    <property type="match status" value="1"/>
</dbReference>
<protein>
    <recommendedName>
        <fullName evidence="2">histidine kinase</fullName>
        <ecNumber evidence="2">2.7.13.3</ecNumber>
    </recommendedName>
</protein>
<name>A0A7J5U022_9BACT</name>
<dbReference type="AlphaFoldDB" id="A0A7J5U022"/>
<comment type="catalytic activity">
    <reaction evidence="1">
        <text>ATP + protein L-histidine = ADP + protein N-phospho-L-histidine.</text>
        <dbReference type="EC" id="2.7.13.3"/>
    </reaction>
</comment>
<dbReference type="InterPro" id="IPR036890">
    <property type="entry name" value="HATPase_C_sf"/>
</dbReference>
<dbReference type="InterPro" id="IPR036097">
    <property type="entry name" value="HisK_dim/P_sf"/>
</dbReference>
<dbReference type="PANTHER" id="PTHR43304:SF1">
    <property type="entry name" value="PAC DOMAIN-CONTAINING PROTEIN"/>
    <property type="match status" value="1"/>
</dbReference>
<reference evidence="7 8" key="1">
    <citation type="submission" date="2019-10" db="EMBL/GenBank/DDBJ databases">
        <title>Rudanella paleaurantiibacter sp. nov., isolated from sludge.</title>
        <authorList>
            <person name="Xu S.Q."/>
        </authorList>
    </citation>
    <scope>NUCLEOTIDE SEQUENCE [LARGE SCALE GENOMIC DNA]</scope>
    <source>
        <strain evidence="7 8">HX-22-17</strain>
    </source>
</reference>
<dbReference type="GO" id="GO:0000155">
    <property type="term" value="F:phosphorelay sensor kinase activity"/>
    <property type="evidence" value="ECO:0007669"/>
    <property type="project" value="InterPro"/>
</dbReference>
<dbReference type="InterPro" id="IPR004358">
    <property type="entry name" value="Sig_transdc_His_kin-like_C"/>
</dbReference>
<evidence type="ECO:0000256" key="2">
    <source>
        <dbReference type="ARBA" id="ARBA00012438"/>
    </source>
</evidence>
<dbReference type="InterPro" id="IPR035965">
    <property type="entry name" value="PAS-like_dom_sf"/>
</dbReference>
<dbReference type="InterPro" id="IPR052162">
    <property type="entry name" value="Sensor_kinase/Photoreceptor"/>
</dbReference>
<keyword evidence="4" id="KW-0808">Transferase</keyword>
<dbReference type="SUPFAM" id="SSF47384">
    <property type="entry name" value="Homodimeric domain of signal transducing histidine kinase"/>
    <property type="match status" value="1"/>
</dbReference>
<dbReference type="SUPFAM" id="SSF55874">
    <property type="entry name" value="ATPase domain of HSP90 chaperone/DNA topoisomerase II/histidine kinase"/>
    <property type="match status" value="1"/>
</dbReference>
<evidence type="ECO:0000256" key="3">
    <source>
        <dbReference type="ARBA" id="ARBA00022553"/>
    </source>
</evidence>
<dbReference type="Pfam" id="PF02518">
    <property type="entry name" value="HATPase_c"/>
    <property type="match status" value="1"/>
</dbReference>
<proteinExistence type="predicted"/>
<dbReference type="RefSeq" id="WP_152124505.1">
    <property type="nucleotide sequence ID" value="NZ_WELI01000004.1"/>
</dbReference>
<sequence length="518" mass="57632">MLFNQTRRHADGENTSNQRASLPAAGLIGGIFDAIPGYVAYCEPVFYPETDTVVDWVYRVANARLNSLVHPPGGSVVGHTLRELFPDLPTGDFLSHCTVAFLQKQAVSFEFSYRIGTEETWFLAGAEPHDDGLVLSWTDITQQKKAISEGPLSSVVQAILDYSQTAVALHEVVYDQAHRIVDFQTVQANKQALVNWGAHGQARLRESLLTLEPQARESGEFDRLVRVATTGEPESYELAYNDRLYAVTVARADKGVVTSAVDITIDRQYRHQLEAMNQSLRQSNENLQSFAYVASHDLQEPLRKIQTFSDILQNQFEDNLSDGERDMTRRIQKSARRMQMLIKDLLAYSQLAGRREAHQPVRLNEIVNEVVSDLEIGIAEKKATVEVAALPVVRGSAFRLRQLMQNLLANALKFAGANRPPVVQINARPAQSDDLPADLPRSNSYWLITVADNGIGFDEKYKGRIFQPFQRLHDPADYTGTGIGLAICQRVVESHGGAIDVNSVPDVGTTFKVFLPVD</sequence>
<keyword evidence="5" id="KW-0418">Kinase</keyword>
<dbReference type="Gene3D" id="1.10.287.130">
    <property type="match status" value="1"/>
</dbReference>
<dbReference type="PANTHER" id="PTHR43304">
    <property type="entry name" value="PHYTOCHROME-LIKE PROTEIN CPH1"/>
    <property type="match status" value="1"/>
</dbReference>
<gene>
    <name evidence="7" type="ORF">F5984_11915</name>
</gene>
<dbReference type="EMBL" id="WELI01000004">
    <property type="protein sequence ID" value="KAB7730845.1"/>
    <property type="molecule type" value="Genomic_DNA"/>
</dbReference>
<dbReference type="Pfam" id="PF00512">
    <property type="entry name" value="HisKA"/>
    <property type="match status" value="1"/>
</dbReference>
<dbReference type="Gene3D" id="3.30.450.20">
    <property type="entry name" value="PAS domain"/>
    <property type="match status" value="1"/>
</dbReference>
<evidence type="ECO:0000259" key="6">
    <source>
        <dbReference type="PROSITE" id="PS50109"/>
    </source>
</evidence>
<organism evidence="7 8">
    <name type="scientific">Rudanella paleaurantiibacter</name>
    <dbReference type="NCBI Taxonomy" id="2614655"/>
    <lineage>
        <taxon>Bacteria</taxon>
        <taxon>Pseudomonadati</taxon>
        <taxon>Bacteroidota</taxon>
        <taxon>Cytophagia</taxon>
        <taxon>Cytophagales</taxon>
        <taxon>Cytophagaceae</taxon>
        <taxon>Rudanella</taxon>
    </lineage>
</organism>
<dbReference type="PROSITE" id="PS50109">
    <property type="entry name" value="HIS_KIN"/>
    <property type="match status" value="1"/>
</dbReference>
<dbReference type="PRINTS" id="PR00344">
    <property type="entry name" value="BCTRLSENSOR"/>
</dbReference>
<evidence type="ECO:0000313" key="7">
    <source>
        <dbReference type="EMBL" id="KAB7730845.1"/>
    </source>
</evidence>
<evidence type="ECO:0000256" key="1">
    <source>
        <dbReference type="ARBA" id="ARBA00000085"/>
    </source>
</evidence>
<dbReference type="Gene3D" id="3.30.565.10">
    <property type="entry name" value="Histidine kinase-like ATPase, C-terminal domain"/>
    <property type="match status" value="1"/>
</dbReference>
<dbReference type="SUPFAM" id="SSF55785">
    <property type="entry name" value="PYP-like sensor domain (PAS domain)"/>
    <property type="match status" value="1"/>
</dbReference>
<keyword evidence="8" id="KW-1185">Reference proteome</keyword>
<dbReference type="FunFam" id="3.30.565.10:FF:000006">
    <property type="entry name" value="Sensor histidine kinase WalK"/>
    <property type="match status" value="1"/>
</dbReference>
<evidence type="ECO:0000313" key="8">
    <source>
        <dbReference type="Proteomes" id="UP000488299"/>
    </source>
</evidence>
<accession>A0A7J5U022</accession>
<dbReference type="SMART" id="SM00388">
    <property type="entry name" value="HisKA"/>
    <property type="match status" value="1"/>
</dbReference>
<dbReference type="Proteomes" id="UP000488299">
    <property type="component" value="Unassembled WGS sequence"/>
</dbReference>
<comment type="caution">
    <text evidence="7">The sequence shown here is derived from an EMBL/GenBank/DDBJ whole genome shotgun (WGS) entry which is preliminary data.</text>
</comment>
<evidence type="ECO:0000256" key="5">
    <source>
        <dbReference type="ARBA" id="ARBA00022777"/>
    </source>
</evidence>
<dbReference type="InterPro" id="IPR003594">
    <property type="entry name" value="HATPase_dom"/>
</dbReference>
<keyword evidence="3" id="KW-0597">Phosphoprotein</keyword>
<dbReference type="EC" id="2.7.13.3" evidence="2"/>
<dbReference type="SMART" id="SM00387">
    <property type="entry name" value="HATPase_c"/>
    <property type="match status" value="1"/>
</dbReference>
<evidence type="ECO:0000256" key="4">
    <source>
        <dbReference type="ARBA" id="ARBA00022679"/>
    </source>
</evidence>
<dbReference type="InterPro" id="IPR003661">
    <property type="entry name" value="HisK_dim/P_dom"/>
</dbReference>
<feature type="domain" description="Histidine kinase" evidence="6">
    <location>
        <begin position="293"/>
        <end position="518"/>
    </location>
</feature>
<dbReference type="InterPro" id="IPR005467">
    <property type="entry name" value="His_kinase_dom"/>
</dbReference>